<dbReference type="EMBL" id="CP025197">
    <property type="protein sequence ID" value="AUG58413.1"/>
    <property type="molecule type" value="Genomic_DNA"/>
</dbReference>
<gene>
    <name evidence="1" type="ORF">HVS_12700</name>
</gene>
<proteinExistence type="predicted"/>
<protein>
    <submittedName>
        <fullName evidence="1">Uncharacterized protein</fullName>
    </submittedName>
</protein>
<evidence type="ECO:0000313" key="1">
    <source>
        <dbReference type="EMBL" id="AUG58413.1"/>
    </source>
</evidence>
<keyword evidence="2" id="KW-1185">Reference proteome</keyword>
<dbReference type="AlphaFoldDB" id="A0A2K9EK90"/>
<dbReference type="RefSeq" id="WP_101302878.1">
    <property type="nucleotide sequence ID" value="NZ_CP025197.1"/>
</dbReference>
<dbReference type="KEGG" id="hsc:HVS_12700"/>
<name>A0A2K9EK90_9FIRM</name>
<reference evidence="1 2" key="1">
    <citation type="submission" date="2017-12" db="EMBL/GenBank/DDBJ databases">
        <title>Complete genome sequence of Herbivorax saccincola GGR1, a novel Cellulosome-producing hydrolytic bacterium in a thermophilic biogas plant, established by Illumina and Nanopore MinION sequencing.</title>
        <authorList>
            <person name="Pechtl A."/>
            <person name="Ruckert C."/>
            <person name="Koeck D.E."/>
            <person name="Maus I."/>
            <person name="Winkler A."/>
            <person name="Kalinowski J."/>
            <person name="Puhler A."/>
            <person name="Schwarz W.W."/>
            <person name="Zverlov V.V."/>
            <person name="Schluter A."/>
            <person name="Liebl W."/>
        </authorList>
    </citation>
    <scope>NUCLEOTIDE SEQUENCE [LARGE SCALE GENOMIC DNA]</scope>
    <source>
        <strain evidence="2">SR1</strain>
    </source>
</reference>
<accession>A0A2K9EK90</accession>
<dbReference type="Proteomes" id="UP000233534">
    <property type="component" value="Chromosome"/>
</dbReference>
<organism evidence="1 2">
    <name type="scientific">Acetivibrio saccincola</name>
    <dbReference type="NCBI Taxonomy" id="1677857"/>
    <lineage>
        <taxon>Bacteria</taxon>
        <taxon>Bacillati</taxon>
        <taxon>Bacillota</taxon>
        <taxon>Clostridia</taxon>
        <taxon>Eubacteriales</taxon>
        <taxon>Oscillospiraceae</taxon>
        <taxon>Acetivibrio</taxon>
    </lineage>
</organism>
<sequence length="189" mass="22477">MGIWEIDGIRQDRKGRKSEEEFDLLVCARKIKKIGVQIDVEITPLYCMNCNKQLEGFYKHDGSRYGQVGSVQCNHCDEEIRCVDHDNIVEELITYSGNQKLVLDYYKLYKLENEVWNKIKEKTGYDLFQRYSNEEWVPLHNVMDEICTLCNVRLDEIPPYTYNTSDKIKKFPYIANKWFALLHYLEIDI</sequence>
<evidence type="ECO:0000313" key="2">
    <source>
        <dbReference type="Proteomes" id="UP000233534"/>
    </source>
</evidence>